<keyword evidence="3 4" id="KW-0472">Membrane</keyword>
<organism evidence="5 6">
    <name type="scientific">Dimorphilus gyrociliatus</name>
    <dbReference type="NCBI Taxonomy" id="2664684"/>
    <lineage>
        <taxon>Eukaryota</taxon>
        <taxon>Metazoa</taxon>
        <taxon>Spiralia</taxon>
        <taxon>Lophotrochozoa</taxon>
        <taxon>Annelida</taxon>
        <taxon>Polychaeta</taxon>
        <taxon>Polychaeta incertae sedis</taxon>
        <taxon>Dinophilidae</taxon>
        <taxon>Dimorphilus</taxon>
    </lineage>
</organism>
<evidence type="ECO:0000256" key="3">
    <source>
        <dbReference type="ARBA" id="ARBA00023136"/>
    </source>
</evidence>
<protein>
    <submittedName>
        <fullName evidence="5">DgyrCDS14293</fullName>
    </submittedName>
</protein>
<dbReference type="AlphaFoldDB" id="A0A7I8WD62"/>
<evidence type="ECO:0000313" key="6">
    <source>
        <dbReference type="Proteomes" id="UP000549394"/>
    </source>
</evidence>
<feature type="transmembrane region" description="Helical" evidence="4">
    <location>
        <begin position="45"/>
        <end position="67"/>
    </location>
</feature>
<evidence type="ECO:0000256" key="2">
    <source>
        <dbReference type="ARBA" id="ARBA00022989"/>
    </source>
</evidence>
<dbReference type="PANTHER" id="PTHR23121:SF9">
    <property type="entry name" value="SODIUM-DEPENDENT GLUCOSE TRANSPORTER 1"/>
    <property type="match status" value="1"/>
</dbReference>
<dbReference type="Gene3D" id="1.20.1250.20">
    <property type="entry name" value="MFS general substrate transporter like domains"/>
    <property type="match status" value="1"/>
</dbReference>
<name>A0A7I8WD62_9ANNE</name>
<keyword evidence="2 4" id="KW-1133">Transmembrane helix</keyword>
<dbReference type="EMBL" id="CAJFCJ010000032">
    <property type="protein sequence ID" value="CAD5126122.1"/>
    <property type="molecule type" value="Genomic_DNA"/>
</dbReference>
<keyword evidence="6" id="KW-1185">Reference proteome</keyword>
<evidence type="ECO:0000256" key="1">
    <source>
        <dbReference type="ARBA" id="ARBA00022692"/>
    </source>
</evidence>
<dbReference type="Proteomes" id="UP000549394">
    <property type="component" value="Unassembled WGS sequence"/>
</dbReference>
<dbReference type="OrthoDB" id="546893at2759"/>
<dbReference type="SUPFAM" id="SSF103473">
    <property type="entry name" value="MFS general substrate transporter"/>
    <property type="match status" value="1"/>
</dbReference>
<comment type="caution">
    <text evidence="5">The sequence shown here is derived from an EMBL/GenBank/DDBJ whole genome shotgun (WGS) entry which is preliminary data.</text>
</comment>
<feature type="transmembrane region" description="Helical" evidence="4">
    <location>
        <begin position="74"/>
        <end position="94"/>
    </location>
</feature>
<accession>A0A7I8WD62</accession>
<dbReference type="InterPro" id="IPR036259">
    <property type="entry name" value="MFS_trans_sf"/>
</dbReference>
<gene>
    <name evidence="5" type="ORF">DGYR_LOCUS13396</name>
</gene>
<feature type="transmembrane region" description="Helical" evidence="4">
    <location>
        <begin position="12"/>
        <end position="33"/>
    </location>
</feature>
<proteinExistence type="predicted"/>
<feature type="transmembrane region" description="Helical" evidence="4">
    <location>
        <begin position="100"/>
        <end position="123"/>
    </location>
</feature>
<feature type="transmembrane region" description="Helical" evidence="4">
    <location>
        <begin position="135"/>
        <end position="156"/>
    </location>
</feature>
<evidence type="ECO:0000256" key="4">
    <source>
        <dbReference type="SAM" id="Phobius"/>
    </source>
</evidence>
<sequence length="290" mass="32598">MKEKKHVVLRTFSIYGIILAQSLYTILPSYALIELQNYTNSTLSSITNVITIKSFGGITGSVLAGYLLETVDPYFFMSISGIIATIFQVIGVYFHQVVWMAIFLHISWMASSVIFIAANIEVLREWDKEAAKWLQGLYVAFGIGITLAPIIIQPFLAKDIGPENVQIQYSFLINEKTTWVAATAFGLGVRKSLGCIFHLSGQVGVIVLPQVTADVMELEGYQWMPILIYGLEEIDYSSLEKEEEEKSEDKISFAKDINKVILNNNKSEFTPIISNYKKISYDVIQTIINH</sequence>
<evidence type="ECO:0000313" key="5">
    <source>
        <dbReference type="EMBL" id="CAD5126122.1"/>
    </source>
</evidence>
<keyword evidence="1 4" id="KW-0812">Transmembrane</keyword>
<dbReference type="PANTHER" id="PTHR23121">
    <property type="entry name" value="SODIUM-DEPENDENT GLUCOSE TRANSPORTER 1"/>
    <property type="match status" value="1"/>
</dbReference>
<reference evidence="5 6" key="1">
    <citation type="submission" date="2020-08" db="EMBL/GenBank/DDBJ databases">
        <authorList>
            <person name="Hejnol A."/>
        </authorList>
    </citation>
    <scope>NUCLEOTIDE SEQUENCE [LARGE SCALE GENOMIC DNA]</scope>
</reference>